<dbReference type="Pfam" id="PF00270">
    <property type="entry name" value="DEAD"/>
    <property type="match status" value="1"/>
</dbReference>
<keyword evidence="7" id="KW-0234">DNA repair</keyword>
<dbReference type="SMART" id="SM00490">
    <property type="entry name" value="HELICc"/>
    <property type="match status" value="1"/>
</dbReference>
<evidence type="ECO:0000313" key="11">
    <source>
        <dbReference type="Proteomes" id="UP000306544"/>
    </source>
</evidence>
<feature type="domain" description="Helicase C-terminal" evidence="9">
    <location>
        <begin position="513"/>
        <end position="690"/>
    </location>
</feature>
<evidence type="ECO:0000313" key="10">
    <source>
        <dbReference type="EMBL" id="TLP75324.1"/>
    </source>
</evidence>
<dbReference type="SMART" id="SM00487">
    <property type="entry name" value="DEXDc"/>
    <property type="match status" value="1"/>
</dbReference>
<proteinExistence type="predicted"/>
<dbReference type="InterPro" id="IPR033454">
    <property type="entry name" value="RecG_wedge"/>
</dbReference>
<dbReference type="GO" id="GO:0005524">
    <property type="term" value="F:ATP binding"/>
    <property type="evidence" value="ECO:0007669"/>
    <property type="project" value="UniProtKB-KW"/>
</dbReference>
<evidence type="ECO:0000256" key="4">
    <source>
        <dbReference type="ARBA" id="ARBA00022806"/>
    </source>
</evidence>
<evidence type="ECO:0000256" key="1">
    <source>
        <dbReference type="ARBA" id="ARBA00022741"/>
    </source>
</evidence>
<keyword evidence="3" id="KW-0378">Hydrolase</keyword>
<keyword evidence="6" id="KW-0238">DNA-binding</keyword>
<dbReference type="PROSITE" id="PS51192">
    <property type="entry name" value="HELICASE_ATP_BIND_1"/>
    <property type="match status" value="1"/>
</dbReference>
<sequence>MTSILPDTPVDRLLGKAAQRLATGFEIRTVRQLLDHFPRRYIQASSLSDFSELSEGEYVTFIALVTGTQRRSLQGRKRFIVEVTVEDGQGSRLRMAYFNGYRALKDLSPGVRALFHGKVTTFNSQLTLNNPDYAVHSDTVEGAAELVVAQALSGGPMALYPANRHIASWDIQRAVAAVLQLVDFSTWPDPVPPHIAGAENLPDLGTAYRLVHQPQEEGAHTSGIRRFRFQEALLMQGVLERRRQETALWDATAMPLRSDGMLAAFDAQLPFELTSGQQHSGTLIARDLARSSPMNRLLQGEVGSGKTLVALRAMLQAADAGAQSVLVAPTEVLAAQHSRSLRRALGPMGESAPAVTVLTGSLRTSERKKALLDIASGRSDIIIATHSVFSGAVSFAQLGLVVIDEQHRFGVEQRSALRERFAPTPHMLVMSATPIPRSVAMTVFGDLELTVLEGLPGGRSPIQTHVVPTMRGPAWIQRVWERVAEQVQAGRQVYIVCPKITAKAPTDEEVERQLEYRFGLLPGQQHTTLAGQTEDGAAHGATITREWAEAFVSQDASVELIADRLAGNELLSEARLGTLHGQLPAEEAAEIMSRFESGEIDVLVATTVVEVGVDVPNATAMVILDAESFGISTLHQLRGRIGRGSTTTNLCLLVTRMPESHPSVERLRQVAQHRDGMALARLDLARRREGDVLGASQSGRSSSLQHLSILRDEDLISAAAKHIARLSAEDPFWEGAPELARAVTRWEREHDDAVDYVNQG</sequence>
<keyword evidence="11" id="KW-1185">Reference proteome</keyword>
<dbReference type="OrthoDB" id="9804325at2"/>
<dbReference type="EMBL" id="VAWA01000009">
    <property type="protein sequence ID" value="TLP75324.1"/>
    <property type="molecule type" value="Genomic_DNA"/>
</dbReference>
<keyword evidence="2" id="KW-0227">DNA damage</keyword>
<dbReference type="GO" id="GO:0003677">
    <property type="term" value="F:DNA binding"/>
    <property type="evidence" value="ECO:0007669"/>
    <property type="project" value="UniProtKB-KW"/>
</dbReference>
<dbReference type="Gene3D" id="3.40.50.300">
    <property type="entry name" value="P-loop containing nucleotide triphosphate hydrolases"/>
    <property type="match status" value="2"/>
</dbReference>
<dbReference type="SUPFAM" id="SSF52540">
    <property type="entry name" value="P-loop containing nucleoside triphosphate hydrolases"/>
    <property type="match status" value="2"/>
</dbReference>
<dbReference type="RefSeq" id="WP_138170409.1">
    <property type="nucleotide sequence ID" value="NZ_VAWA01000009.1"/>
</dbReference>
<dbReference type="Gene3D" id="2.40.50.140">
    <property type="entry name" value="Nucleic acid-binding proteins"/>
    <property type="match status" value="1"/>
</dbReference>
<dbReference type="Pfam" id="PF00271">
    <property type="entry name" value="Helicase_C"/>
    <property type="match status" value="1"/>
</dbReference>
<evidence type="ECO:0000259" key="8">
    <source>
        <dbReference type="PROSITE" id="PS51192"/>
    </source>
</evidence>
<dbReference type="InterPro" id="IPR047112">
    <property type="entry name" value="RecG/Mfd"/>
</dbReference>
<dbReference type="PANTHER" id="PTHR47964">
    <property type="entry name" value="ATP-DEPENDENT DNA HELICASE HOMOLOG RECG, CHLOROPLASTIC"/>
    <property type="match status" value="1"/>
</dbReference>
<dbReference type="Proteomes" id="UP000306544">
    <property type="component" value="Unassembled WGS sequence"/>
</dbReference>
<dbReference type="GO" id="GO:0003678">
    <property type="term" value="F:DNA helicase activity"/>
    <property type="evidence" value="ECO:0007669"/>
    <property type="project" value="TreeGrafter"/>
</dbReference>
<protein>
    <submittedName>
        <fullName evidence="10">ATP-dependent DNA helicase RecG</fullName>
    </submittedName>
</protein>
<keyword evidence="4 10" id="KW-0347">Helicase</keyword>
<evidence type="ECO:0000256" key="3">
    <source>
        <dbReference type="ARBA" id="ARBA00022801"/>
    </source>
</evidence>
<dbReference type="Pfam" id="PF17191">
    <property type="entry name" value="RecG_wedge"/>
    <property type="match status" value="1"/>
</dbReference>
<dbReference type="InterPro" id="IPR014001">
    <property type="entry name" value="Helicase_ATP-bd"/>
</dbReference>
<name>A0A5R9AB36_9MICC</name>
<dbReference type="PANTHER" id="PTHR47964:SF1">
    <property type="entry name" value="ATP-DEPENDENT DNA HELICASE HOMOLOG RECG, CHLOROPLASTIC"/>
    <property type="match status" value="1"/>
</dbReference>
<keyword evidence="1" id="KW-0547">Nucleotide-binding</keyword>
<keyword evidence="5" id="KW-0067">ATP-binding</keyword>
<organism evidence="10 11">
    <name type="scientific">Nesterenkonia sphaerica</name>
    <dbReference type="NCBI Taxonomy" id="1804988"/>
    <lineage>
        <taxon>Bacteria</taxon>
        <taxon>Bacillati</taxon>
        <taxon>Actinomycetota</taxon>
        <taxon>Actinomycetes</taxon>
        <taxon>Micrococcales</taxon>
        <taxon>Micrococcaceae</taxon>
        <taxon>Nesterenkonia</taxon>
    </lineage>
</organism>
<gene>
    <name evidence="10" type="ORF">FEF27_08400</name>
</gene>
<dbReference type="InterPro" id="IPR001650">
    <property type="entry name" value="Helicase_C-like"/>
</dbReference>
<comment type="caution">
    <text evidence="10">The sequence shown here is derived from an EMBL/GenBank/DDBJ whole genome shotgun (WGS) entry which is preliminary data.</text>
</comment>
<dbReference type="InterPro" id="IPR012340">
    <property type="entry name" value="NA-bd_OB-fold"/>
</dbReference>
<dbReference type="CDD" id="cd04488">
    <property type="entry name" value="RecG_wedge_OBF"/>
    <property type="match status" value="1"/>
</dbReference>
<accession>A0A5R9AB36</accession>
<dbReference type="SUPFAM" id="SSF50249">
    <property type="entry name" value="Nucleic acid-binding proteins"/>
    <property type="match status" value="1"/>
</dbReference>
<dbReference type="PROSITE" id="PS51194">
    <property type="entry name" value="HELICASE_CTER"/>
    <property type="match status" value="1"/>
</dbReference>
<dbReference type="GO" id="GO:0006281">
    <property type="term" value="P:DNA repair"/>
    <property type="evidence" value="ECO:0007669"/>
    <property type="project" value="UniProtKB-KW"/>
</dbReference>
<feature type="domain" description="Helicase ATP-binding" evidence="8">
    <location>
        <begin position="287"/>
        <end position="452"/>
    </location>
</feature>
<evidence type="ECO:0000259" key="9">
    <source>
        <dbReference type="PROSITE" id="PS51194"/>
    </source>
</evidence>
<evidence type="ECO:0000256" key="2">
    <source>
        <dbReference type="ARBA" id="ARBA00022763"/>
    </source>
</evidence>
<dbReference type="AlphaFoldDB" id="A0A5R9AB36"/>
<reference evidence="10 11" key="1">
    <citation type="submission" date="2019-05" db="EMBL/GenBank/DDBJ databases">
        <title>Nesterenkonia sp. GY239, isolated from the Southern Atlantic Ocean.</title>
        <authorList>
            <person name="Zhang G."/>
        </authorList>
    </citation>
    <scope>NUCLEOTIDE SEQUENCE [LARGE SCALE GENOMIC DNA]</scope>
    <source>
        <strain evidence="10 11">GY239</strain>
    </source>
</reference>
<evidence type="ECO:0000256" key="7">
    <source>
        <dbReference type="ARBA" id="ARBA00023204"/>
    </source>
</evidence>
<evidence type="ECO:0000256" key="5">
    <source>
        <dbReference type="ARBA" id="ARBA00022840"/>
    </source>
</evidence>
<dbReference type="GO" id="GO:0016787">
    <property type="term" value="F:hydrolase activity"/>
    <property type="evidence" value="ECO:0007669"/>
    <property type="project" value="UniProtKB-KW"/>
</dbReference>
<dbReference type="InterPro" id="IPR027417">
    <property type="entry name" value="P-loop_NTPase"/>
</dbReference>
<evidence type="ECO:0000256" key="6">
    <source>
        <dbReference type="ARBA" id="ARBA00023125"/>
    </source>
</evidence>
<dbReference type="InterPro" id="IPR011545">
    <property type="entry name" value="DEAD/DEAH_box_helicase_dom"/>
</dbReference>